<keyword evidence="1" id="KW-0472">Membrane</keyword>
<protein>
    <submittedName>
        <fullName evidence="2">Uncharacterized protein</fullName>
    </submittedName>
</protein>
<dbReference type="AlphaFoldDB" id="A0AAD9R5M0"/>
<keyword evidence="3" id="KW-1185">Reference proteome</keyword>
<organism evidence="2 3">
    <name type="scientific">Acropora cervicornis</name>
    <name type="common">Staghorn coral</name>
    <dbReference type="NCBI Taxonomy" id="6130"/>
    <lineage>
        <taxon>Eukaryota</taxon>
        <taxon>Metazoa</taxon>
        <taxon>Cnidaria</taxon>
        <taxon>Anthozoa</taxon>
        <taxon>Hexacorallia</taxon>
        <taxon>Scleractinia</taxon>
        <taxon>Astrocoeniina</taxon>
        <taxon>Acroporidae</taxon>
        <taxon>Acropora</taxon>
    </lineage>
</organism>
<name>A0AAD9R5M0_ACRCE</name>
<dbReference type="EMBL" id="JARQWQ010000002">
    <property type="protein sequence ID" value="KAK2573492.1"/>
    <property type="molecule type" value="Genomic_DNA"/>
</dbReference>
<proteinExistence type="predicted"/>
<dbReference type="Proteomes" id="UP001249851">
    <property type="component" value="Unassembled WGS sequence"/>
</dbReference>
<keyword evidence="1" id="KW-1133">Transmembrane helix</keyword>
<sequence>MFYAVNQSPHSTPPVVEAETWKSQKKNTMDRRRIAVAAVFVSLTILFVYSAYPQVYARVKRFFWQGNQLHNLGRMITSLIFENPEEFKPVFDLVWHALAEFTAFSTDDDETVRQARRTAKLHVAIYEDFKFSKEGNATKAEEVIQSIRFSSYKENNVCYLKDGIPEDEFDATVDEIEGLTKMPIAVKNTIKNAKNATRGAVALQDLQFTTKDGNMVFGRVVVLPVNGTIDVAISLHSLTYKLREKQNKPECAVCFGMFSETLNETNDVDDKSDEDDDDPNGDIFIQIRKDFLAFFYKQAIEGFRKQCDILLKVMDNGQKEEL</sequence>
<evidence type="ECO:0000313" key="2">
    <source>
        <dbReference type="EMBL" id="KAK2573492.1"/>
    </source>
</evidence>
<evidence type="ECO:0000256" key="1">
    <source>
        <dbReference type="SAM" id="Phobius"/>
    </source>
</evidence>
<feature type="transmembrane region" description="Helical" evidence="1">
    <location>
        <begin position="34"/>
        <end position="52"/>
    </location>
</feature>
<gene>
    <name evidence="2" type="ORF">P5673_001149</name>
</gene>
<reference evidence="2" key="2">
    <citation type="journal article" date="2023" name="Science">
        <title>Genomic signatures of disease resistance in endangered staghorn corals.</title>
        <authorList>
            <person name="Vollmer S.V."/>
            <person name="Selwyn J.D."/>
            <person name="Despard B.A."/>
            <person name="Roesel C.L."/>
        </authorList>
    </citation>
    <scope>NUCLEOTIDE SEQUENCE</scope>
    <source>
        <strain evidence="2">K2</strain>
    </source>
</reference>
<evidence type="ECO:0000313" key="3">
    <source>
        <dbReference type="Proteomes" id="UP001249851"/>
    </source>
</evidence>
<accession>A0AAD9R5M0</accession>
<comment type="caution">
    <text evidence="2">The sequence shown here is derived from an EMBL/GenBank/DDBJ whole genome shotgun (WGS) entry which is preliminary data.</text>
</comment>
<reference evidence="2" key="1">
    <citation type="journal article" date="2023" name="G3 (Bethesda)">
        <title>Whole genome assembly and annotation of the endangered Caribbean coral Acropora cervicornis.</title>
        <authorList>
            <person name="Selwyn J.D."/>
            <person name="Vollmer S.V."/>
        </authorList>
    </citation>
    <scope>NUCLEOTIDE SEQUENCE</scope>
    <source>
        <strain evidence="2">K2</strain>
    </source>
</reference>
<keyword evidence="1" id="KW-0812">Transmembrane</keyword>